<feature type="region of interest" description="Disordered" evidence="1">
    <location>
        <begin position="1"/>
        <end position="30"/>
    </location>
</feature>
<dbReference type="Proteomes" id="UP000824782">
    <property type="component" value="Unassembled WGS sequence"/>
</dbReference>
<proteinExistence type="predicted"/>
<reference evidence="2" key="1">
    <citation type="thesis" date="2020" institute="ProQuest LLC" country="789 East Eisenhower Parkway, Ann Arbor, MI, USA">
        <title>Comparative Genomics and Chromosome Evolution.</title>
        <authorList>
            <person name="Mudd A.B."/>
        </authorList>
    </citation>
    <scope>NUCLEOTIDE SEQUENCE</scope>
    <source>
        <strain evidence="2">237g6f4</strain>
        <tissue evidence="2">Blood</tissue>
    </source>
</reference>
<evidence type="ECO:0000313" key="2">
    <source>
        <dbReference type="EMBL" id="KAG8596589.1"/>
    </source>
</evidence>
<comment type="caution">
    <text evidence="2">The sequence shown here is derived from an EMBL/GenBank/DDBJ whole genome shotgun (WGS) entry which is preliminary data.</text>
</comment>
<protein>
    <submittedName>
        <fullName evidence="2">Uncharacterized protein</fullName>
    </submittedName>
</protein>
<dbReference type="AlphaFoldDB" id="A0AAV7DGH5"/>
<feature type="compositionally biased region" description="Basic and acidic residues" evidence="1">
    <location>
        <begin position="1"/>
        <end position="10"/>
    </location>
</feature>
<gene>
    <name evidence="2" type="ORF">GDO81_001976</name>
</gene>
<organism evidence="2 3">
    <name type="scientific">Engystomops pustulosus</name>
    <name type="common">Tungara frog</name>
    <name type="synonym">Physalaemus pustulosus</name>
    <dbReference type="NCBI Taxonomy" id="76066"/>
    <lineage>
        <taxon>Eukaryota</taxon>
        <taxon>Metazoa</taxon>
        <taxon>Chordata</taxon>
        <taxon>Craniata</taxon>
        <taxon>Vertebrata</taxon>
        <taxon>Euteleostomi</taxon>
        <taxon>Amphibia</taxon>
        <taxon>Batrachia</taxon>
        <taxon>Anura</taxon>
        <taxon>Neobatrachia</taxon>
        <taxon>Hyloidea</taxon>
        <taxon>Leptodactylidae</taxon>
        <taxon>Leiuperinae</taxon>
        <taxon>Engystomops</taxon>
    </lineage>
</organism>
<evidence type="ECO:0000313" key="3">
    <source>
        <dbReference type="Proteomes" id="UP000824782"/>
    </source>
</evidence>
<dbReference type="EMBL" id="WNYA01000001">
    <property type="protein sequence ID" value="KAG8596589.1"/>
    <property type="molecule type" value="Genomic_DNA"/>
</dbReference>
<keyword evidence="3" id="KW-1185">Reference proteome</keyword>
<name>A0AAV7DGH5_ENGPU</name>
<accession>A0AAV7DGH5</accession>
<evidence type="ECO:0000256" key="1">
    <source>
        <dbReference type="SAM" id="MobiDB-lite"/>
    </source>
</evidence>
<sequence>MMSLGRDRSFGRGPKARWALSSSKGESTGTPRMLLNMALRVLSICWLSIASGRPRTLILFLRPLFSASSICSERARICCE</sequence>
<feature type="compositionally biased region" description="Polar residues" evidence="1">
    <location>
        <begin position="20"/>
        <end position="30"/>
    </location>
</feature>